<gene>
    <name evidence="9" type="ORF">RM479_05640</name>
</gene>
<dbReference type="SUPFAM" id="SSF56112">
    <property type="entry name" value="Protein kinase-like (PK-like)"/>
    <property type="match status" value="1"/>
</dbReference>
<evidence type="ECO:0000256" key="1">
    <source>
        <dbReference type="ARBA" id="ARBA00022679"/>
    </source>
</evidence>
<feature type="transmembrane region" description="Helical" evidence="7">
    <location>
        <begin position="393"/>
        <end position="411"/>
    </location>
</feature>
<organism evidence="9 10">
    <name type="scientific">Nocardiopsis lambiniae</name>
    <dbReference type="NCBI Taxonomy" id="3075539"/>
    <lineage>
        <taxon>Bacteria</taxon>
        <taxon>Bacillati</taxon>
        <taxon>Actinomycetota</taxon>
        <taxon>Actinomycetes</taxon>
        <taxon>Streptosporangiales</taxon>
        <taxon>Nocardiopsidaceae</taxon>
        <taxon>Nocardiopsis</taxon>
    </lineage>
</organism>
<dbReference type="PANTHER" id="PTHR43289">
    <property type="entry name" value="MITOGEN-ACTIVATED PROTEIN KINASE KINASE KINASE 20-RELATED"/>
    <property type="match status" value="1"/>
</dbReference>
<dbReference type="SMART" id="SM00220">
    <property type="entry name" value="S_TKc"/>
    <property type="match status" value="1"/>
</dbReference>
<protein>
    <submittedName>
        <fullName evidence="9">Protein kinase</fullName>
    </submittedName>
</protein>
<evidence type="ECO:0000256" key="2">
    <source>
        <dbReference type="ARBA" id="ARBA00022741"/>
    </source>
</evidence>
<dbReference type="PROSITE" id="PS50011">
    <property type="entry name" value="PROTEIN_KINASE_DOM"/>
    <property type="match status" value="1"/>
</dbReference>
<dbReference type="InterPro" id="IPR008271">
    <property type="entry name" value="Ser/Thr_kinase_AS"/>
</dbReference>
<evidence type="ECO:0000313" key="9">
    <source>
        <dbReference type="EMBL" id="MDT0327890.1"/>
    </source>
</evidence>
<feature type="domain" description="Protein kinase" evidence="8">
    <location>
        <begin position="15"/>
        <end position="270"/>
    </location>
</feature>
<evidence type="ECO:0000256" key="3">
    <source>
        <dbReference type="ARBA" id="ARBA00022777"/>
    </source>
</evidence>
<keyword evidence="4 5" id="KW-0067">ATP-binding</keyword>
<keyword evidence="7" id="KW-0812">Transmembrane</keyword>
<evidence type="ECO:0000256" key="6">
    <source>
        <dbReference type="SAM" id="MobiDB-lite"/>
    </source>
</evidence>
<keyword evidence="1" id="KW-0808">Transferase</keyword>
<dbReference type="PROSITE" id="PS00108">
    <property type="entry name" value="PROTEIN_KINASE_ST"/>
    <property type="match status" value="1"/>
</dbReference>
<keyword evidence="2 5" id="KW-0547">Nucleotide-binding</keyword>
<proteinExistence type="predicted"/>
<dbReference type="Gene3D" id="1.10.510.10">
    <property type="entry name" value="Transferase(Phosphotransferase) domain 1"/>
    <property type="match status" value="1"/>
</dbReference>
<evidence type="ECO:0000313" key="10">
    <source>
        <dbReference type="Proteomes" id="UP001183390"/>
    </source>
</evidence>
<evidence type="ECO:0000256" key="4">
    <source>
        <dbReference type="ARBA" id="ARBA00022840"/>
    </source>
</evidence>
<feature type="transmembrane region" description="Helical" evidence="7">
    <location>
        <begin position="623"/>
        <end position="645"/>
    </location>
</feature>
<dbReference type="InterPro" id="IPR011009">
    <property type="entry name" value="Kinase-like_dom_sf"/>
</dbReference>
<dbReference type="PROSITE" id="PS00107">
    <property type="entry name" value="PROTEIN_KINASE_ATP"/>
    <property type="match status" value="1"/>
</dbReference>
<dbReference type="EMBL" id="JAVREP010000002">
    <property type="protein sequence ID" value="MDT0327890.1"/>
    <property type="molecule type" value="Genomic_DNA"/>
</dbReference>
<feature type="transmembrane region" description="Helical" evidence="7">
    <location>
        <begin position="455"/>
        <end position="476"/>
    </location>
</feature>
<dbReference type="InterPro" id="IPR000719">
    <property type="entry name" value="Prot_kinase_dom"/>
</dbReference>
<dbReference type="CDD" id="cd14014">
    <property type="entry name" value="STKc_PknB_like"/>
    <property type="match status" value="1"/>
</dbReference>
<feature type="transmembrane region" description="Helical" evidence="7">
    <location>
        <begin position="589"/>
        <end position="611"/>
    </location>
</feature>
<feature type="region of interest" description="Disordered" evidence="6">
    <location>
        <begin position="273"/>
        <end position="387"/>
    </location>
</feature>
<feature type="binding site" evidence="5">
    <location>
        <position position="42"/>
    </location>
    <ligand>
        <name>ATP</name>
        <dbReference type="ChEBI" id="CHEBI:30616"/>
    </ligand>
</feature>
<keyword evidence="10" id="KW-1185">Reference proteome</keyword>
<accession>A0ABU2M6X0</accession>
<dbReference type="Proteomes" id="UP001183390">
    <property type="component" value="Unassembled WGS sequence"/>
</dbReference>
<dbReference type="PANTHER" id="PTHR43289:SF34">
    <property type="entry name" value="SERINE_THREONINE-PROTEIN KINASE YBDM-RELATED"/>
    <property type="match status" value="1"/>
</dbReference>
<evidence type="ECO:0000259" key="8">
    <source>
        <dbReference type="PROSITE" id="PS50011"/>
    </source>
</evidence>
<feature type="compositionally biased region" description="Low complexity" evidence="6">
    <location>
        <begin position="290"/>
        <end position="307"/>
    </location>
</feature>
<feature type="transmembrane region" description="Helical" evidence="7">
    <location>
        <begin position="417"/>
        <end position="435"/>
    </location>
</feature>
<dbReference type="InterPro" id="IPR017441">
    <property type="entry name" value="Protein_kinase_ATP_BS"/>
</dbReference>
<feature type="compositionally biased region" description="Low complexity" evidence="6">
    <location>
        <begin position="362"/>
        <end position="384"/>
    </location>
</feature>
<dbReference type="RefSeq" id="WP_311510640.1">
    <property type="nucleotide sequence ID" value="NZ_JAVREP010000002.1"/>
</dbReference>
<dbReference type="Pfam" id="PF00069">
    <property type="entry name" value="Pkinase"/>
    <property type="match status" value="1"/>
</dbReference>
<keyword evidence="7" id="KW-0472">Membrane</keyword>
<evidence type="ECO:0000256" key="5">
    <source>
        <dbReference type="PROSITE-ProRule" id="PRU10141"/>
    </source>
</evidence>
<name>A0ABU2M6X0_9ACTN</name>
<feature type="transmembrane region" description="Helical" evidence="7">
    <location>
        <begin position="561"/>
        <end position="582"/>
    </location>
</feature>
<feature type="transmembrane region" description="Helical" evidence="7">
    <location>
        <begin position="522"/>
        <end position="541"/>
    </location>
</feature>
<sequence length="664" mass="68041">MEPLTSEDPPLIGRYRLLARLGAGGMGRVYLARTATRRIVVKTIRSEIAGDPTFHARFAREVELARKVAGPYTAAVIDADPHASEPWLATEYIEGPSLQTAVTRAGGPLPESSLALLAAGLAEALVDIHRVGIVHRDLKPGNVLLAADAPRVIDFGIAKAVVENTLTPITAVGHVLGTPTYMAPEQILGRAAVPAGDVFSLGGVLYFAATGTSPFGAADQALFFRVLNTEPDLERVPERWRELIASCLVKEPEGRPGPEGILERIGDIDLDASGWPPPGVFGARTGSDTAGPAPSGSAPSAPVASGSAPPPGAGGSVDAPPPVSSTSPVAGEESARALSVEDPAVPTYDALPPPSVGAPGTAARGDGVPGPAAPGAGSGSASAPRWRRSRPPVAVGWYLGAAGYVIAAAVLGLYPPLWYTAALIPCVLVPPLLVLQQGLRTGRSPGEPTPPGSSVARVAAFLLALPLPLFALVAFANGDGEAQWAFDERSHRSLPLALGLPLLLLLDPAPVGSPLRGPGWRTARPVLIGLYALVLGTAFVFHRDEVADIHVLDHQQRLMWMAVLGVCATAVTVAAIGVAAWTGGAPRSVVVPSAAVLVAVLVLAGVTLAHVENDALWLVYGSPVPLALLATAAVTAAALVAAAVSRARVRSDGVRSDGVQNSGE</sequence>
<comment type="caution">
    <text evidence="9">The sequence shown here is derived from an EMBL/GenBank/DDBJ whole genome shotgun (WGS) entry which is preliminary data.</text>
</comment>
<reference evidence="10" key="1">
    <citation type="submission" date="2023-07" db="EMBL/GenBank/DDBJ databases">
        <title>30 novel species of actinomycetes from the DSMZ collection.</title>
        <authorList>
            <person name="Nouioui I."/>
        </authorList>
    </citation>
    <scope>NUCLEOTIDE SEQUENCE [LARGE SCALE GENOMIC DNA]</scope>
    <source>
        <strain evidence="10">DSM 44743</strain>
    </source>
</reference>
<keyword evidence="7" id="KW-1133">Transmembrane helix</keyword>
<dbReference type="GO" id="GO:0016301">
    <property type="term" value="F:kinase activity"/>
    <property type="evidence" value="ECO:0007669"/>
    <property type="project" value="UniProtKB-KW"/>
</dbReference>
<dbReference type="Gene3D" id="3.30.200.20">
    <property type="entry name" value="Phosphorylase Kinase, domain 1"/>
    <property type="match status" value="1"/>
</dbReference>
<keyword evidence="3 9" id="KW-0418">Kinase</keyword>
<evidence type="ECO:0000256" key="7">
    <source>
        <dbReference type="SAM" id="Phobius"/>
    </source>
</evidence>